<feature type="compositionally biased region" description="Low complexity" evidence="1">
    <location>
        <begin position="108"/>
        <end position="124"/>
    </location>
</feature>
<evidence type="ECO:0000256" key="1">
    <source>
        <dbReference type="SAM" id="MobiDB-lite"/>
    </source>
</evidence>
<sequence length="168" mass="19195">MTQDRLNLDEYKADLAIWMADVTTVWIHLKDTQHHSDCRCCITFRRLATNYENMLKQAMSDYEYEEKRVLVNDLRRWAADVQGSSAKEALSNLKRVARAILTGEDDSSNISSASASDTTSVISTQPSITLVHEQEEQSTQSSDEEEEKETPITRLRQRKSVPPPFDEV</sequence>
<gene>
    <name evidence="2" type="ORF">GEV33_011472</name>
</gene>
<reference evidence="2" key="1">
    <citation type="journal article" date="2020" name="J Insects Food Feed">
        <title>The yellow mealworm (Tenebrio molitor) genome: a resource for the emerging insects as food and feed industry.</title>
        <authorList>
            <person name="Eriksson T."/>
            <person name="Andere A."/>
            <person name="Kelstrup H."/>
            <person name="Emery V."/>
            <person name="Picard C."/>
        </authorList>
    </citation>
    <scope>NUCLEOTIDE SEQUENCE</scope>
    <source>
        <strain evidence="2">Stoneville</strain>
        <tissue evidence="2">Whole head</tissue>
    </source>
</reference>
<dbReference type="AlphaFoldDB" id="A0A8J6HAQ6"/>
<comment type="caution">
    <text evidence="2">The sequence shown here is derived from an EMBL/GenBank/DDBJ whole genome shotgun (WGS) entry which is preliminary data.</text>
</comment>
<organism evidence="2 3">
    <name type="scientific">Tenebrio molitor</name>
    <name type="common">Yellow mealworm beetle</name>
    <dbReference type="NCBI Taxonomy" id="7067"/>
    <lineage>
        <taxon>Eukaryota</taxon>
        <taxon>Metazoa</taxon>
        <taxon>Ecdysozoa</taxon>
        <taxon>Arthropoda</taxon>
        <taxon>Hexapoda</taxon>
        <taxon>Insecta</taxon>
        <taxon>Pterygota</taxon>
        <taxon>Neoptera</taxon>
        <taxon>Endopterygota</taxon>
        <taxon>Coleoptera</taxon>
        <taxon>Polyphaga</taxon>
        <taxon>Cucujiformia</taxon>
        <taxon>Tenebrionidae</taxon>
        <taxon>Tenebrio</taxon>
    </lineage>
</organism>
<dbReference type="Proteomes" id="UP000719412">
    <property type="component" value="Unassembled WGS sequence"/>
</dbReference>
<protein>
    <submittedName>
        <fullName evidence="2">Uncharacterized protein</fullName>
    </submittedName>
</protein>
<feature type="region of interest" description="Disordered" evidence="1">
    <location>
        <begin position="106"/>
        <end position="168"/>
    </location>
</feature>
<keyword evidence="3" id="KW-1185">Reference proteome</keyword>
<name>A0A8J6HAQ6_TENMO</name>
<accession>A0A8J6HAQ6</accession>
<evidence type="ECO:0000313" key="2">
    <source>
        <dbReference type="EMBL" id="KAH0811319.1"/>
    </source>
</evidence>
<reference evidence="2" key="2">
    <citation type="submission" date="2021-08" db="EMBL/GenBank/DDBJ databases">
        <authorList>
            <person name="Eriksson T."/>
        </authorList>
    </citation>
    <scope>NUCLEOTIDE SEQUENCE</scope>
    <source>
        <strain evidence="2">Stoneville</strain>
        <tissue evidence="2">Whole head</tissue>
    </source>
</reference>
<proteinExistence type="predicted"/>
<evidence type="ECO:0000313" key="3">
    <source>
        <dbReference type="Proteomes" id="UP000719412"/>
    </source>
</evidence>
<dbReference type="EMBL" id="JABDTM020026893">
    <property type="protein sequence ID" value="KAH0811319.1"/>
    <property type="molecule type" value="Genomic_DNA"/>
</dbReference>